<dbReference type="EMBL" id="JACXVP010000005">
    <property type="protein sequence ID" value="KAG5606162.1"/>
    <property type="molecule type" value="Genomic_DNA"/>
</dbReference>
<dbReference type="Proteomes" id="UP000824120">
    <property type="component" value="Chromosome 5"/>
</dbReference>
<sequence length="178" mass="20159">MIRTADNVIVDHNGSIPTDAEPLDPIIEVCYLNTSNILEDDYMQVVFEDENDDISEEENDSPTDDKHAHQLIEGHLVLLLKCKSVVEIHRQNKIVELWWRAILVKHVLRLYLFISLSIVTLHCCPKSVQSIMANFFGDGGMRGKSTTGPLGRSSFPYDEGGVGIRNHEDVCMAFQYKQ</sequence>
<comment type="caution">
    <text evidence="1">The sequence shown here is derived from an EMBL/GenBank/DDBJ whole genome shotgun (WGS) entry which is preliminary data.</text>
</comment>
<proteinExistence type="predicted"/>
<protein>
    <submittedName>
        <fullName evidence="1">Uncharacterized protein</fullName>
    </submittedName>
</protein>
<keyword evidence="2" id="KW-1185">Reference proteome</keyword>
<organism evidence="1 2">
    <name type="scientific">Solanum commersonii</name>
    <name type="common">Commerson's wild potato</name>
    <name type="synonym">Commerson's nightshade</name>
    <dbReference type="NCBI Taxonomy" id="4109"/>
    <lineage>
        <taxon>Eukaryota</taxon>
        <taxon>Viridiplantae</taxon>
        <taxon>Streptophyta</taxon>
        <taxon>Embryophyta</taxon>
        <taxon>Tracheophyta</taxon>
        <taxon>Spermatophyta</taxon>
        <taxon>Magnoliopsida</taxon>
        <taxon>eudicotyledons</taxon>
        <taxon>Gunneridae</taxon>
        <taxon>Pentapetalae</taxon>
        <taxon>asterids</taxon>
        <taxon>lamiids</taxon>
        <taxon>Solanales</taxon>
        <taxon>Solanaceae</taxon>
        <taxon>Solanoideae</taxon>
        <taxon>Solaneae</taxon>
        <taxon>Solanum</taxon>
    </lineage>
</organism>
<reference evidence="1 2" key="1">
    <citation type="submission" date="2020-09" db="EMBL/GenBank/DDBJ databases">
        <title>De no assembly of potato wild relative species, Solanum commersonii.</title>
        <authorList>
            <person name="Cho K."/>
        </authorList>
    </citation>
    <scope>NUCLEOTIDE SEQUENCE [LARGE SCALE GENOMIC DNA]</scope>
    <source>
        <strain evidence="1">LZ3.2</strain>
        <tissue evidence="1">Leaf</tissue>
    </source>
</reference>
<accession>A0A9J5Z0H4</accession>
<gene>
    <name evidence="1" type="ORF">H5410_027654</name>
</gene>
<dbReference type="AlphaFoldDB" id="A0A9J5Z0H4"/>
<evidence type="ECO:0000313" key="1">
    <source>
        <dbReference type="EMBL" id="KAG5606162.1"/>
    </source>
</evidence>
<name>A0A9J5Z0H4_SOLCO</name>
<evidence type="ECO:0000313" key="2">
    <source>
        <dbReference type="Proteomes" id="UP000824120"/>
    </source>
</evidence>